<protein>
    <submittedName>
        <fullName evidence="6">Uncharacterized protein</fullName>
    </submittedName>
</protein>
<dbReference type="PANTHER" id="PTHR24058">
    <property type="entry name" value="DUAL SPECIFICITY PROTEIN KINASE"/>
    <property type="match status" value="1"/>
</dbReference>
<name>A0ABC8T996_9AQUA</name>
<keyword evidence="7" id="KW-1185">Reference proteome</keyword>
<dbReference type="InterPro" id="IPR050494">
    <property type="entry name" value="Ser_Thr_dual-spec_kinase"/>
</dbReference>
<dbReference type="AlphaFoldDB" id="A0ABC8T996"/>
<evidence type="ECO:0000256" key="2">
    <source>
        <dbReference type="ARBA" id="ARBA00022679"/>
    </source>
</evidence>
<keyword evidence="5" id="KW-0067">ATP-binding</keyword>
<evidence type="ECO:0000256" key="4">
    <source>
        <dbReference type="ARBA" id="ARBA00022777"/>
    </source>
</evidence>
<proteinExistence type="predicted"/>
<dbReference type="GO" id="GO:0005524">
    <property type="term" value="F:ATP binding"/>
    <property type="evidence" value="ECO:0007669"/>
    <property type="project" value="UniProtKB-KW"/>
</dbReference>
<evidence type="ECO:0000256" key="1">
    <source>
        <dbReference type="ARBA" id="ARBA00022527"/>
    </source>
</evidence>
<evidence type="ECO:0000256" key="5">
    <source>
        <dbReference type="ARBA" id="ARBA00022840"/>
    </source>
</evidence>
<dbReference type="EMBL" id="CAUOFW020004514">
    <property type="protein sequence ID" value="CAK9165990.1"/>
    <property type="molecule type" value="Genomic_DNA"/>
</dbReference>
<dbReference type="Proteomes" id="UP001642360">
    <property type="component" value="Unassembled WGS sequence"/>
</dbReference>
<dbReference type="SUPFAM" id="SSF56112">
    <property type="entry name" value="Protein kinase-like (PK-like)"/>
    <property type="match status" value="1"/>
</dbReference>
<evidence type="ECO:0000313" key="7">
    <source>
        <dbReference type="Proteomes" id="UP001642360"/>
    </source>
</evidence>
<keyword evidence="3" id="KW-0547">Nucleotide-binding</keyword>
<dbReference type="PANTHER" id="PTHR24058:SF17">
    <property type="entry name" value="HOMEODOMAIN INTERACTING PROTEIN KINASE, ISOFORM D"/>
    <property type="match status" value="1"/>
</dbReference>
<dbReference type="Gene3D" id="1.10.510.10">
    <property type="entry name" value="Transferase(Phosphotransferase) domain 1"/>
    <property type="match status" value="1"/>
</dbReference>
<evidence type="ECO:0000256" key="3">
    <source>
        <dbReference type="ARBA" id="ARBA00022741"/>
    </source>
</evidence>
<gene>
    <name evidence="6" type="ORF">ILEXP_LOCUS35198</name>
</gene>
<keyword evidence="4" id="KW-0418">Kinase</keyword>
<sequence>MYQQNSDVSPWGQPPDYVLKEAKNTTKFFKCIGSVSQEESGQVFISRRSAYQALTEEEYEARELKKPSVGKEYFSHMDLEDIVNKYPYRKNLPEEDMVKERLTRLALIDFLRGLVEFDPAKRWSPLQASKHPFVTGEPFRCPYEPAPETPRMPCLADLLVFLSKSNADSSVVICDWLWLALDLFDLG</sequence>
<evidence type="ECO:0000313" key="6">
    <source>
        <dbReference type="EMBL" id="CAK9165990.1"/>
    </source>
</evidence>
<accession>A0ABC8T996</accession>
<dbReference type="InterPro" id="IPR011009">
    <property type="entry name" value="Kinase-like_dom_sf"/>
</dbReference>
<keyword evidence="1" id="KW-0723">Serine/threonine-protein kinase</keyword>
<reference evidence="6 7" key="1">
    <citation type="submission" date="2024-02" db="EMBL/GenBank/DDBJ databases">
        <authorList>
            <person name="Vignale AGUSTIN F."/>
            <person name="Sosa J E."/>
            <person name="Modenutti C."/>
        </authorList>
    </citation>
    <scope>NUCLEOTIDE SEQUENCE [LARGE SCALE GENOMIC DNA]</scope>
</reference>
<keyword evidence="2" id="KW-0808">Transferase</keyword>
<dbReference type="GO" id="GO:0004674">
    <property type="term" value="F:protein serine/threonine kinase activity"/>
    <property type="evidence" value="ECO:0007669"/>
    <property type="project" value="UniProtKB-KW"/>
</dbReference>
<organism evidence="6 7">
    <name type="scientific">Ilex paraguariensis</name>
    <name type="common">yerba mate</name>
    <dbReference type="NCBI Taxonomy" id="185542"/>
    <lineage>
        <taxon>Eukaryota</taxon>
        <taxon>Viridiplantae</taxon>
        <taxon>Streptophyta</taxon>
        <taxon>Embryophyta</taxon>
        <taxon>Tracheophyta</taxon>
        <taxon>Spermatophyta</taxon>
        <taxon>Magnoliopsida</taxon>
        <taxon>eudicotyledons</taxon>
        <taxon>Gunneridae</taxon>
        <taxon>Pentapetalae</taxon>
        <taxon>asterids</taxon>
        <taxon>campanulids</taxon>
        <taxon>Aquifoliales</taxon>
        <taxon>Aquifoliaceae</taxon>
        <taxon>Ilex</taxon>
    </lineage>
</organism>
<comment type="caution">
    <text evidence="6">The sequence shown here is derived from an EMBL/GenBank/DDBJ whole genome shotgun (WGS) entry which is preliminary data.</text>
</comment>